<proteinExistence type="predicted"/>
<evidence type="ECO:0000313" key="2">
    <source>
        <dbReference type="EMBL" id="GLI91232.1"/>
    </source>
</evidence>
<reference evidence="2" key="1">
    <citation type="journal article" date="2023" name="Int. J. Syst. Evol. Microbiol.">
        <title>Methylocystis iwaonis sp. nov., a type II methane-oxidizing bacterium from surface soil of a rice paddy field in Japan, and emended description of the genus Methylocystis (ex Whittenbury et al. 1970) Bowman et al. 1993.</title>
        <authorList>
            <person name="Kaise H."/>
            <person name="Sawadogo J.B."/>
            <person name="Alam M.S."/>
            <person name="Ueno C."/>
            <person name="Dianou D."/>
            <person name="Shinjo R."/>
            <person name="Asakawa S."/>
        </authorList>
    </citation>
    <scope>NUCLEOTIDE SEQUENCE</scope>
    <source>
        <strain evidence="2">LMG27198</strain>
    </source>
</reference>
<dbReference type="EMBL" id="BSEC01000001">
    <property type="protein sequence ID" value="GLI91232.1"/>
    <property type="molecule type" value="Genomic_DNA"/>
</dbReference>
<comment type="caution">
    <text evidence="2">The sequence shown here is derived from an EMBL/GenBank/DDBJ whole genome shotgun (WGS) entry which is preliminary data.</text>
</comment>
<name>A0A9W6GQK0_9HYPH</name>
<evidence type="ECO:0000313" key="3">
    <source>
        <dbReference type="Proteomes" id="UP001144323"/>
    </source>
</evidence>
<evidence type="ECO:0000256" key="1">
    <source>
        <dbReference type="SAM" id="Phobius"/>
    </source>
</evidence>
<gene>
    <name evidence="2" type="ORF">LMG27198_02240</name>
</gene>
<dbReference type="RefSeq" id="WP_281805672.1">
    <property type="nucleotide sequence ID" value="NZ_BSEC01000001.1"/>
</dbReference>
<keyword evidence="3" id="KW-1185">Reference proteome</keyword>
<keyword evidence="1" id="KW-1133">Transmembrane helix</keyword>
<keyword evidence="1" id="KW-0812">Transmembrane</keyword>
<dbReference type="AlphaFoldDB" id="A0A9W6GQK0"/>
<dbReference type="Proteomes" id="UP001144323">
    <property type="component" value="Unassembled WGS sequence"/>
</dbReference>
<sequence length="99" mass="10432">MSENTGRSWPVGLSVAMVMRAFPAVAPVAPQHYRASAKLHKVSAGLSLEHSRPPRVTGALGHGHGGVARARKEAAMNSIIYLVGLLVIVMAILSLLGLR</sequence>
<organism evidence="2 3">
    <name type="scientific">Methylocystis echinoides</name>
    <dbReference type="NCBI Taxonomy" id="29468"/>
    <lineage>
        <taxon>Bacteria</taxon>
        <taxon>Pseudomonadati</taxon>
        <taxon>Pseudomonadota</taxon>
        <taxon>Alphaproteobacteria</taxon>
        <taxon>Hyphomicrobiales</taxon>
        <taxon>Methylocystaceae</taxon>
        <taxon>Methylocystis</taxon>
    </lineage>
</organism>
<keyword evidence="1" id="KW-0472">Membrane</keyword>
<feature type="transmembrane region" description="Helical" evidence="1">
    <location>
        <begin position="79"/>
        <end position="98"/>
    </location>
</feature>
<accession>A0A9W6GQK0</accession>
<protein>
    <submittedName>
        <fullName evidence="2">Uncharacterized protein</fullName>
    </submittedName>
</protein>